<dbReference type="Proteomes" id="UP000288892">
    <property type="component" value="Unassembled WGS sequence"/>
</dbReference>
<dbReference type="InterPro" id="IPR021725">
    <property type="entry name" value="Cdd1"/>
</dbReference>
<sequence length="95" mass="10527">MKNPDRATAARLEELPNIGKAIAADLRAIGIHQPQQLIDKDAFALYDLLCAQTGVRHDPCVLDVFMAVIHFMDGGEPLPWWAFTAERKQKLSGAQ</sequence>
<reference evidence="1 2" key="1">
    <citation type="submission" date="2017-01" db="EMBL/GenBank/DDBJ databases">
        <title>The cable genome- insights into the physiology and evolution of filamentous bacteria capable of sulfide oxidation via long distance electron transfer.</title>
        <authorList>
            <person name="Schreiber L."/>
            <person name="Bjerg J.T."/>
            <person name="Boggild A."/>
            <person name="Van De Vossenberg J."/>
            <person name="Meysman F."/>
            <person name="Nielsen L.P."/>
            <person name="Schramm A."/>
            <person name="Kjeldsen K.U."/>
        </authorList>
    </citation>
    <scope>NUCLEOTIDE SEQUENCE [LARGE SCALE GENOMIC DNA]</scope>
    <source>
        <strain evidence="1">A5</strain>
    </source>
</reference>
<organism evidence="1 2">
    <name type="scientific">Candidatus Electrothrix marina</name>
    <dbReference type="NCBI Taxonomy" id="1859130"/>
    <lineage>
        <taxon>Bacteria</taxon>
        <taxon>Pseudomonadati</taxon>
        <taxon>Thermodesulfobacteriota</taxon>
        <taxon>Desulfobulbia</taxon>
        <taxon>Desulfobulbales</taxon>
        <taxon>Desulfobulbaceae</taxon>
        <taxon>Candidatus Electrothrix</taxon>
    </lineage>
</organism>
<dbReference type="Gene3D" id="1.10.150.20">
    <property type="entry name" value="5' to 3' exonuclease, C-terminal subdomain"/>
    <property type="match status" value="1"/>
</dbReference>
<gene>
    <name evidence="1" type="ORF">VU01_12364</name>
</gene>
<protein>
    <submittedName>
        <fullName evidence="1">Pathogenicity locus</fullName>
    </submittedName>
</protein>
<accession>A0A444JD43</accession>
<dbReference type="Pfam" id="PF11731">
    <property type="entry name" value="Cdd1"/>
    <property type="match status" value="1"/>
</dbReference>
<keyword evidence="2" id="KW-1185">Reference proteome</keyword>
<dbReference type="AlphaFoldDB" id="A0A444JD43"/>
<comment type="caution">
    <text evidence="1">The sequence shown here is derived from an EMBL/GenBank/DDBJ whole genome shotgun (WGS) entry which is preliminary data.</text>
</comment>
<proteinExistence type="predicted"/>
<evidence type="ECO:0000313" key="1">
    <source>
        <dbReference type="EMBL" id="RWX50983.1"/>
    </source>
</evidence>
<dbReference type="EMBL" id="MTKS01000236">
    <property type="protein sequence ID" value="RWX50983.1"/>
    <property type="molecule type" value="Genomic_DNA"/>
</dbReference>
<name>A0A444JD43_9BACT</name>
<evidence type="ECO:0000313" key="2">
    <source>
        <dbReference type="Proteomes" id="UP000288892"/>
    </source>
</evidence>